<protein>
    <recommendedName>
        <fullName evidence="5">BTB domain-containing protein</fullName>
    </recommendedName>
</protein>
<evidence type="ECO:0000313" key="4">
    <source>
        <dbReference type="Proteomes" id="UP000663841"/>
    </source>
</evidence>
<keyword evidence="2" id="KW-1133">Transmembrane helix</keyword>
<evidence type="ECO:0000313" key="3">
    <source>
        <dbReference type="EMBL" id="CAE6431583.1"/>
    </source>
</evidence>
<accession>A0A8H3AII2</accession>
<proteinExistence type="predicted"/>
<dbReference type="Proteomes" id="UP000663841">
    <property type="component" value="Unassembled WGS sequence"/>
</dbReference>
<feature type="region of interest" description="Disordered" evidence="1">
    <location>
        <begin position="208"/>
        <end position="229"/>
    </location>
</feature>
<organism evidence="3 4">
    <name type="scientific">Rhizoctonia solani</name>
    <dbReference type="NCBI Taxonomy" id="456999"/>
    <lineage>
        <taxon>Eukaryota</taxon>
        <taxon>Fungi</taxon>
        <taxon>Dikarya</taxon>
        <taxon>Basidiomycota</taxon>
        <taxon>Agaricomycotina</taxon>
        <taxon>Agaricomycetes</taxon>
        <taxon>Cantharellales</taxon>
        <taxon>Ceratobasidiaceae</taxon>
        <taxon>Rhizoctonia</taxon>
    </lineage>
</organism>
<evidence type="ECO:0000256" key="1">
    <source>
        <dbReference type="SAM" id="MobiDB-lite"/>
    </source>
</evidence>
<feature type="transmembrane region" description="Helical" evidence="2">
    <location>
        <begin position="237"/>
        <end position="256"/>
    </location>
</feature>
<name>A0A8H3AII2_9AGAM</name>
<dbReference type="AlphaFoldDB" id="A0A8H3AII2"/>
<reference evidence="3" key="1">
    <citation type="submission" date="2021-01" db="EMBL/GenBank/DDBJ databases">
        <authorList>
            <person name="Kaushik A."/>
        </authorList>
    </citation>
    <scope>NUCLEOTIDE SEQUENCE</scope>
    <source>
        <strain evidence="3">AG3-T5</strain>
    </source>
</reference>
<keyword evidence="2" id="KW-0472">Membrane</keyword>
<sequence>MNNAYSDLGVLELGARSEVAFGTTKNQGFLIDAGKLGTEPLATNLKPSELLTTSRETPTLLDLNGPNINLQVNNAVIKTHEHHISKVSDTLTIIVTGDNDFLNTFTILGASIDKRGGFDAKTLVSAARILAKYNYPALRAFCMEKLEGLALNSMERLWVARALDLKPWEERAYRELSERETKITKEEALGLGIDSYWQVANARELQRRSNSQLEGSPTQTLPQTESANKQKSNESSLYIYFLLLASLYANFTFIVGRPGI</sequence>
<comment type="caution">
    <text evidence="3">The sequence shown here is derived from an EMBL/GenBank/DDBJ whole genome shotgun (WGS) entry which is preliminary data.</text>
</comment>
<dbReference type="EMBL" id="CAJMWW010000084">
    <property type="protein sequence ID" value="CAE6431583.1"/>
    <property type="molecule type" value="Genomic_DNA"/>
</dbReference>
<gene>
    <name evidence="3" type="ORF">RDB_LOCUS66539</name>
</gene>
<keyword evidence="2" id="KW-0812">Transmembrane</keyword>
<evidence type="ECO:0000256" key="2">
    <source>
        <dbReference type="SAM" id="Phobius"/>
    </source>
</evidence>
<evidence type="ECO:0008006" key="5">
    <source>
        <dbReference type="Google" id="ProtNLM"/>
    </source>
</evidence>